<keyword evidence="8" id="KW-0378">Hydrolase</keyword>
<dbReference type="Pfam" id="PF00270">
    <property type="entry name" value="DEAD"/>
    <property type="match status" value="1"/>
</dbReference>
<accession>A0A5N7AV55</accession>
<comment type="subcellular location">
    <subcellularLocation>
        <location evidence="2">Nucleus</location>
    </subcellularLocation>
</comment>
<dbReference type="GO" id="GO:0005737">
    <property type="term" value="C:cytoplasm"/>
    <property type="evidence" value="ECO:0007669"/>
    <property type="project" value="TreeGrafter"/>
</dbReference>
<dbReference type="Gene3D" id="3.40.50.300">
    <property type="entry name" value="P-loop containing nucleotide triphosphate hydrolases"/>
    <property type="match status" value="2"/>
</dbReference>
<dbReference type="InterPro" id="IPR004589">
    <property type="entry name" value="DNA_helicase_ATP-dep_RecQ"/>
</dbReference>
<evidence type="ECO:0000256" key="7">
    <source>
        <dbReference type="ARBA" id="ARBA00022763"/>
    </source>
</evidence>
<dbReference type="Gene3D" id="1.10.150.80">
    <property type="entry name" value="HRDC domain"/>
    <property type="match status" value="1"/>
</dbReference>
<feature type="region of interest" description="Disordered" evidence="20">
    <location>
        <begin position="1448"/>
        <end position="1520"/>
    </location>
</feature>
<evidence type="ECO:0000256" key="3">
    <source>
        <dbReference type="ARBA" id="ARBA00005446"/>
    </source>
</evidence>
<dbReference type="InterPro" id="IPR001650">
    <property type="entry name" value="Helicase_C-like"/>
</dbReference>
<keyword evidence="14" id="KW-0413">Isomerase</keyword>
<sequence length="1520" mass="170476">MTRNNLEIHLKWLLQQGPSLYPSLSPSAHEYCNSTQESHPQNAPTSALHATGNQVPKIAAGDPQILQNNSVDNVDKGFEVEPDEDMARLLLAPQSASKPRLFSRSTDAVAKSPSKPNGRTHAQSPTRRREVLKSPAIKSTQGDTFSSFDNITKTKVPPFQTRHKFDAEHSALDIDTIDLTGDFDKTIASPGTDGAPHRLWNEEAPNRKDTREKRGKKRKSEEYISGLESPRKGSSKVRSPLPNGGTTDAARSGLTRSAVTCSPTRSFIREASHSHSSVLNQVIADSDEEGDETLFDDLISDKDAIVIDTDTSLYPVLPQYTSPENRERGRVAKDAVQRSPLASEMDLTPSLTDTSASKTLMNSGDPGLPCALGQPGSQPKSSDVTNFLTLSAETLDRQISDFKDTLRKNSEIVFEQAMKGEPAPGLIAENKSITARIDAIESLKSKKAAYHACESIRDELKKALMQVISQGGSPNTMPEELEQSRKATLQLEQIESDIQRLLVQADLLLPTSSCSSKGPSRQDPERLRSPRSPRNVNPKKSIHPLGLEAIETASAIFPSGSTSRVHQVDIAARTTNPSFRSAGSWPDAFGYDEPMVSDDDHAFTRTMGSPSHVEQIDEFDLDADDEEMLEAAGFLDDGHSAPTTNNNLQARKVFGETSGNVVRTPTKQKLQIHNGLWHHHPWSKEVKSVLKDRFHLRGFRLNQLEAIDTTLNGKDTFVLMPTGGGKSLCYQLPSIVKSGTTRGVTIVISPLLSLMQDQVYHLRRLEIKAYLLNGETQKTERQWIMSTLSSSTAEDHIELLYITPEMVNKNQTLIRNLERLNDRRRLARIVIDEAHCVSQWGHDFRPDYKEIGGLRSQLPGVPMMALTATATENVKVDVIHNLKMEGCDIFTQSFNRPNLTYEVRQKKKNNELLASIADTIKSSYHNKSGIVYCLSRDTCQKVAKSLRDDYHIKAEHYHAGMKPDERAEVQEAWQAGRNHVIVATIAFGMGIDKPDVRFVIHHSLPKSLEGYYQETGRAGRDGKRSGCYMYYCYRDTMVINRMIDNSDGSKQQKNRQRQMLRNVVQFCENKSDCRRVQILAYFNEYFRREDCNASCDNCKSDSVFELRDFSQHAASVIKVVRYFEKSKENVTLSYCLNIFRGSAKKFRSPQHRKAPGYGEGSSLEMGEAERLFYHLLSEGALYEENVVNGSRFAVQYIKLGRRAPDFESGRRQLQLHVRVTPNKKAQPSRSGSRKDYHPQSTNVSSPVQAANKRRLARYQYEAGSDSDRDSDGFEKIRIAGKPRHEKPFTPGPPITQDSRFDRLDPLHKAVAEDFMVYAKNYCQDLVLQKGLRNQPFSDGVLREMVIVFPKDLSELSRVPGIDKDKVHRYGTQILKLVRDTQRRYVELKKDRDDADGVVPDPNHHNVINLTSDSEEYDDGDILDNASNLGIDNNHVISSRYFTTESILEDDSSDGYGGASSSKPRKRQATKRTRRKSAGEFKPRNKTPRPRKKTTSRTDSRLPRKGSKAKEPTSQIGMMPI</sequence>
<dbReference type="GO" id="GO:0003677">
    <property type="term" value="F:DNA binding"/>
    <property type="evidence" value="ECO:0007669"/>
    <property type="project" value="UniProtKB-KW"/>
</dbReference>
<feature type="region of interest" description="Disordered" evidence="20">
    <location>
        <begin position="512"/>
        <end position="541"/>
    </location>
</feature>
<keyword evidence="10" id="KW-0862">Zinc</keyword>
<evidence type="ECO:0000256" key="9">
    <source>
        <dbReference type="ARBA" id="ARBA00022806"/>
    </source>
</evidence>
<evidence type="ECO:0000256" key="2">
    <source>
        <dbReference type="ARBA" id="ARBA00004123"/>
    </source>
</evidence>
<dbReference type="InterPro" id="IPR010997">
    <property type="entry name" value="HRDC-like_sf"/>
</dbReference>
<dbReference type="PROSITE" id="PS00690">
    <property type="entry name" value="DEAH_ATP_HELICASE"/>
    <property type="match status" value="1"/>
</dbReference>
<comment type="catalytic activity">
    <reaction evidence="16">
        <text>Couples ATP hydrolysis with the unwinding of duplex DNA by translocating in the 3'-5' direction.</text>
        <dbReference type="EC" id="5.6.2.4"/>
    </reaction>
</comment>
<comment type="cofactor">
    <cofactor evidence="1">
        <name>Zn(2+)</name>
        <dbReference type="ChEBI" id="CHEBI:29105"/>
    </cofactor>
</comment>
<dbReference type="InterPro" id="IPR002121">
    <property type="entry name" value="HRDC_dom"/>
</dbReference>
<dbReference type="InterPro" id="IPR044876">
    <property type="entry name" value="HRDC_dom_sf"/>
</dbReference>
<dbReference type="InterPro" id="IPR036388">
    <property type="entry name" value="WH-like_DNA-bd_sf"/>
</dbReference>
<evidence type="ECO:0000256" key="12">
    <source>
        <dbReference type="ARBA" id="ARBA00023125"/>
    </source>
</evidence>
<evidence type="ECO:0000256" key="20">
    <source>
        <dbReference type="SAM" id="MobiDB-lite"/>
    </source>
</evidence>
<dbReference type="InterPro" id="IPR014001">
    <property type="entry name" value="Helicase_ATP-bd"/>
</dbReference>
<feature type="compositionally biased region" description="Polar residues" evidence="20">
    <location>
        <begin position="137"/>
        <end position="149"/>
    </location>
</feature>
<evidence type="ECO:0000259" key="21">
    <source>
        <dbReference type="PROSITE" id="PS50967"/>
    </source>
</evidence>
<dbReference type="GO" id="GO:0046872">
    <property type="term" value="F:metal ion binding"/>
    <property type="evidence" value="ECO:0007669"/>
    <property type="project" value="UniProtKB-KW"/>
</dbReference>
<dbReference type="GO" id="GO:0016787">
    <property type="term" value="F:hydrolase activity"/>
    <property type="evidence" value="ECO:0007669"/>
    <property type="project" value="UniProtKB-KW"/>
</dbReference>
<dbReference type="InterPro" id="IPR027417">
    <property type="entry name" value="P-loop_NTPase"/>
</dbReference>
<dbReference type="Pfam" id="PF09382">
    <property type="entry name" value="RQC"/>
    <property type="match status" value="1"/>
</dbReference>
<dbReference type="CDD" id="cd17920">
    <property type="entry name" value="DEXHc_RecQ"/>
    <property type="match status" value="1"/>
</dbReference>
<evidence type="ECO:0000256" key="16">
    <source>
        <dbReference type="ARBA" id="ARBA00034617"/>
    </source>
</evidence>
<protein>
    <recommendedName>
        <fullName evidence="19">RecQ-like DNA helicase BLM</fullName>
        <ecNumber evidence="17">5.6.2.4</ecNumber>
    </recommendedName>
</protein>
<dbReference type="SMART" id="SM00490">
    <property type="entry name" value="HELICc"/>
    <property type="match status" value="1"/>
</dbReference>
<dbReference type="Proteomes" id="UP000326198">
    <property type="component" value="Unassembled WGS sequence"/>
</dbReference>
<feature type="domain" description="Helicase C-terminal" evidence="23">
    <location>
        <begin position="912"/>
        <end position="1061"/>
    </location>
</feature>
<dbReference type="SUPFAM" id="SSF52540">
    <property type="entry name" value="P-loop containing nucleoside triphosphate hydrolases"/>
    <property type="match status" value="1"/>
</dbReference>
<dbReference type="PROSITE" id="PS50967">
    <property type="entry name" value="HRDC"/>
    <property type="match status" value="1"/>
</dbReference>
<dbReference type="InterPro" id="IPR018982">
    <property type="entry name" value="RQC_domain"/>
</dbReference>
<keyword evidence="7" id="KW-0227">DNA damage</keyword>
<evidence type="ECO:0000256" key="1">
    <source>
        <dbReference type="ARBA" id="ARBA00001947"/>
    </source>
</evidence>
<reference evidence="24 25" key="1">
    <citation type="submission" date="2019-04" db="EMBL/GenBank/DDBJ databases">
        <title>Friends and foes A comparative genomics studyof 23 Aspergillus species from section Flavi.</title>
        <authorList>
            <consortium name="DOE Joint Genome Institute"/>
            <person name="Kjaerbolling I."/>
            <person name="Vesth T."/>
            <person name="Frisvad J.C."/>
            <person name="Nybo J.L."/>
            <person name="Theobald S."/>
            <person name="Kildgaard S."/>
            <person name="Isbrandt T."/>
            <person name="Kuo A."/>
            <person name="Sato A."/>
            <person name="Lyhne E.K."/>
            <person name="Kogle M.E."/>
            <person name="Wiebenga A."/>
            <person name="Kun R.S."/>
            <person name="Lubbers R.J."/>
            <person name="Makela M.R."/>
            <person name="Barry K."/>
            <person name="Chovatia M."/>
            <person name="Clum A."/>
            <person name="Daum C."/>
            <person name="Haridas S."/>
            <person name="He G."/>
            <person name="LaButti K."/>
            <person name="Lipzen A."/>
            <person name="Mondo S."/>
            <person name="Riley R."/>
            <person name="Salamov A."/>
            <person name="Simmons B.A."/>
            <person name="Magnuson J.K."/>
            <person name="Henrissat B."/>
            <person name="Mortensen U.H."/>
            <person name="Larsen T.O."/>
            <person name="Devries R.P."/>
            <person name="Grigoriev I.V."/>
            <person name="Machida M."/>
            <person name="Baker S.E."/>
            <person name="Andersen M.R."/>
        </authorList>
    </citation>
    <scope>NUCLEOTIDE SEQUENCE [LARGE SCALE GENOMIC DNA]</scope>
    <source>
        <strain evidence="24 25">IBT 29228</strain>
    </source>
</reference>
<dbReference type="FunFam" id="3.40.50.300:FF:000537">
    <property type="entry name" value="Bloom syndrome RecQ-like helicase"/>
    <property type="match status" value="1"/>
</dbReference>
<keyword evidence="6" id="KW-0547">Nucleotide-binding</keyword>
<evidence type="ECO:0000256" key="10">
    <source>
        <dbReference type="ARBA" id="ARBA00022833"/>
    </source>
</evidence>
<dbReference type="PANTHER" id="PTHR13710:SF153">
    <property type="entry name" value="RECQ-LIKE DNA HELICASE BLM"/>
    <property type="match status" value="1"/>
</dbReference>
<dbReference type="Gene3D" id="1.10.10.10">
    <property type="entry name" value="Winged helix-like DNA-binding domain superfamily/Winged helix DNA-binding domain"/>
    <property type="match status" value="1"/>
</dbReference>
<dbReference type="PROSITE" id="PS51194">
    <property type="entry name" value="HELICASE_CTER"/>
    <property type="match status" value="1"/>
</dbReference>
<dbReference type="Pfam" id="PF00570">
    <property type="entry name" value="HRDC"/>
    <property type="match status" value="1"/>
</dbReference>
<dbReference type="FunFam" id="3.40.50.300:FF:000340">
    <property type="entry name" value="Bloom syndrome, RecQ helicase"/>
    <property type="match status" value="1"/>
</dbReference>
<evidence type="ECO:0000256" key="4">
    <source>
        <dbReference type="ARBA" id="ARBA00022705"/>
    </source>
</evidence>
<feature type="region of interest" description="Disordered" evidence="20">
    <location>
        <begin position="1390"/>
        <end position="1420"/>
    </location>
</feature>
<evidence type="ECO:0000256" key="5">
    <source>
        <dbReference type="ARBA" id="ARBA00022723"/>
    </source>
</evidence>
<feature type="region of interest" description="Disordered" evidence="20">
    <location>
        <begin position="29"/>
        <end position="48"/>
    </location>
</feature>
<evidence type="ECO:0000313" key="24">
    <source>
        <dbReference type="EMBL" id="KAE8373731.1"/>
    </source>
</evidence>
<dbReference type="Pfam" id="PF00271">
    <property type="entry name" value="Helicase_C"/>
    <property type="match status" value="1"/>
</dbReference>
<dbReference type="NCBIfam" id="TIGR00614">
    <property type="entry name" value="recQ_fam"/>
    <property type="match status" value="1"/>
</dbReference>
<dbReference type="InterPro" id="IPR032284">
    <property type="entry name" value="RecQ_Zn-bd"/>
</dbReference>
<evidence type="ECO:0000256" key="15">
    <source>
        <dbReference type="ARBA" id="ARBA00023242"/>
    </source>
</evidence>
<evidence type="ECO:0000256" key="6">
    <source>
        <dbReference type="ARBA" id="ARBA00022741"/>
    </source>
</evidence>
<comment type="catalytic activity">
    <reaction evidence="18">
        <text>ATP + H2O = ADP + phosphate + H(+)</text>
        <dbReference type="Rhea" id="RHEA:13065"/>
        <dbReference type="ChEBI" id="CHEBI:15377"/>
        <dbReference type="ChEBI" id="CHEBI:15378"/>
        <dbReference type="ChEBI" id="CHEBI:30616"/>
        <dbReference type="ChEBI" id="CHEBI:43474"/>
        <dbReference type="ChEBI" id="CHEBI:456216"/>
    </reaction>
</comment>
<dbReference type="OrthoDB" id="10261556at2759"/>
<dbReference type="EMBL" id="ML736305">
    <property type="protein sequence ID" value="KAE8373731.1"/>
    <property type="molecule type" value="Genomic_DNA"/>
</dbReference>
<dbReference type="GO" id="GO:0005524">
    <property type="term" value="F:ATP binding"/>
    <property type="evidence" value="ECO:0007669"/>
    <property type="project" value="UniProtKB-KW"/>
</dbReference>
<dbReference type="FunFam" id="1.10.10.10:FF:000495">
    <property type="entry name" value="RecQ family helicase MusN"/>
    <property type="match status" value="1"/>
</dbReference>
<keyword evidence="15" id="KW-0539">Nucleus</keyword>
<dbReference type="CDD" id="cd18794">
    <property type="entry name" value="SF2_C_RecQ"/>
    <property type="match status" value="1"/>
</dbReference>
<evidence type="ECO:0000259" key="23">
    <source>
        <dbReference type="PROSITE" id="PS51194"/>
    </source>
</evidence>
<dbReference type="GO" id="GO:0000724">
    <property type="term" value="P:double-strand break repair via homologous recombination"/>
    <property type="evidence" value="ECO:0007669"/>
    <property type="project" value="TreeGrafter"/>
</dbReference>
<evidence type="ECO:0000256" key="19">
    <source>
        <dbReference type="ARBA" id="ARBA00073450"/>
    </source>
</evidence>
<evidence type="ECO:0000256" key="13">
    <source>
        <dbReference type="ARBA" id="ARBA00023204"/>
    </source>
</evidence>
<feature type="compositionally biased region" description="Polar residues" evidence="20">
    <location>
        <begin position="1238"/>
        <end position="1248"/>
    </location>
</feature>
<dbReference type="SUPFAM" id="SSF46785">
    <property type="entry name" value="Winged helix' DNA-binding domain"/>
    <property type="match status" value="1"/>
</dbReference>
<dbReference type="InterPro" id="IPR011545">
    <property type="entry name" value="DEAD/DEAH_box_helicase_dom"/>
</dbReference>
<feature type="compositionally biased region" description="Polar residues" evidence="20">
    <location>
        <begin position="1511"/>
        <end position="1520"/>
    </location>
</feature>
<dbReference type="EC" id="5.6.2.4" evidence="17"/>
<dbReference type="SUPFAM" id="SSF47819">
    <property type="entry name" value="HRDC-like"/>
    <property type="match status" value="1"/>
</dbReference>
<evidence type="ECO:0000259" key="22">
    <source>
        <dbReference type="PROSITE" id="PS51192"/>
    </source>
</evidence>
<dbReference type="InterPro" id="IPR002464">
    <property type="entry name" value="DNA/RNA_helicase_DEAH_CS"/>
</dbReference>
<organism evidence="24 25">
    <name type="scientific">Aspergillus bertholletiae</name>
    <dbReference type="NCBI Taxonomy" id="1226010"/>
    <lineage>
        <taxon>Eukaryota</taxon>
        <taxon>Fungi</taxon>
        <taxon>Dikarya</taxon>
        <taxon>Ascomycota</taxon>
        <taxon>Pezizomycotina</taxon>
        <taxon>Eurotiomycetes</taxon>
        <taxon>Eurotiomycetidae</taxon>
        <taxon>Eurotiales</taxon>
        <taxon>Aspergillaceae</taxon>
        <taxon>Aspergillus</taxon>
        <taxon>Aspergillus subgen. Circumdati</taxon>
    </lineage>
</organism>
<keyword evidence="9" id="KW-0347">Helicase</keyword>
<evidence type="ECO:0000313" key="25">
    <source>
        <dbReference type="Proteomes" id="UP000326198"/>
    </source>
</evidence>
<feature type="region of interest" description="Disordered" evidence="20">
    <location>
        <begin position="97"/>
        <end position="149"/>
    </location>
</feature>
<dbReference type="InterPro" id="IPR036390">
    <property type="entry name" value="WH_DNA-bd_sf"/>
</dbReference>
<feature type="compositionally biased region" description="Polar residues" evidence="20">
    <location>
        <begin position="29"/>
        <end position="45"/>
    </location>
</feature>
<feature type="compositionally biased region" description="Basic residues" evidence="20">
    <location>
        <begin position="1462"/>
        <end position="1475"/>
    </location>
</feature>
<evidence type="ECO:0000256" key="18">
    <source>
        <dbReference type="ARBA" id="ARBA00049360"/>
    </source>
</evidence>
<dbReference type="GO" id="GO:0005694">
    <property type="term" value="C:chromosome"/>
    <property type="evidence" value="ECO:0007669"/>
    <property type="project" value="TreeGrafter"/>
</dbReference>
<comment type="similarity">
    <text evidence="3">Belongs to the helicase family. RecQ subfamily.</text>
</comment>
<feature type="compositionally biased region" description="Polar residues" evidence="20">
    <location>
        <begin position="114"/>
        <end position="125"/>
    </location>
</feature>
<proteinExistence type="inferred from homology"/>
<feature type="region of interest" description="Disordered" evidence="20">
    <location>
        <begin position="185"/>
        <end position="257"/>
    </location>
</feature>
<dbReference type="GO" id="GO:0009378">
    <property type="term" value="F:four-way junction helicase activity"/>
    <property type="evidence" value="ECO:0007669"/>
    <property type="project" value="TreeGrafter"/>
</dbReference>
<evidence type="ECO:0000256" key="17">
    <source>
        <dbReference type="ARBA" id="ARBA00034808"/>
    </source>
</evidence>
<keyword evidence="4" id="KW-0235">DNA replication</keyword>
<evidence type="ECO:0000256" key="11">
    <source>
        <dbReference type="ARBA" id="ARBA00022840"/>
    </source>
</evidence>
<feature type="region of interest" description="Disordered" evidence="20">
    <location>
        <begin position="1210"/>
        <end position="1250"/>
    </location>
</feature>
<dbReference type="GO" id="GO:0005634">
    <property type="term" value="C:nucleus"/>
    <property type="evidence" value="ECO:0007669"/>
    <property type="project" value="UniProtKB-SubCell"/>
</dbReference>
<feature type="compositionally biased region" description="Basic residues" evidence="20">
    <location>
        <begin position="1483"/>
        <end position="1494"/>
    </location>
</feature>
<dbReference type="GO" id="GO:0006260">
    <property type="term" value="P:DNA replication"/>
    <property type="evidence" value="ECO:0007669"/>
    <property type="project" value="UniProtKB-KW"/>
</dbReference>
<name>A0A5N7AV55_9EURO</name>
<gene>
    <name evidence="24" type="ORF">BDV26DRAFT_59048</name>
</gene>
<keyword evidence="11" id="KW-0067">ATP-binding</keyword>
<dbReference type="SMART" id="SM00487">
    <property type="entry name" value="DEXDc"/>
    <property type="match status" value="1"/>
</dbReference>
<keyword evidence="13" id="KW-0234">DNA repair</keyword>
<keyword evidence="5" id="KW-0479">Metal-binding</keyword>
<feature type="compositionally biased region" description="Basic and acidic residues" evidence="20">
    <location>
        <begin position="195"/>
        <end position="212"/>
    </location>
</feature>
<feature type="domain" description="Helicase ATP-binding" evidence="22">
    <location>
        <begin position="707"/>
        <end position="888"/>
    </location>
</feature>
<dbReference type="PROSITE" id="PS51192">
    <property type="entry name" value="HELICASE_ATP_BIND_1"/>
    <property type="match status" value="1"/>
</dbReference>
<keyword evidence="25" id="KW-1185">Reference proteome</keyword>
<dbReference type="Pfam" id="PF16124">
    <property type="entry name" value="RecQ_Zn_bind"/>
    <property type="match status" value="1"/>
</dbReference>
<evidence type="ECO:0000256" key="14">
    <source>
        <dbReference type="ARBA" id="ARBA00023235"/>
    </source>
</evidence>
<dbReference type="GO" id="GO:0043138">
    <property type="term" value="F:3'-5' DNA helicase activity"/>
    <property type="evidence" value="ECO:0007669"/>
    <property type="project" value="UniProtKB-EC"/>
</dbReference>
<evidence type="ECO:0000256" key="8">
    <source>
        <dbReference type="ARBA" id="ARBA00022801"/>
    </source>
</evidence>
<keyword evidence="12" id="KW-0238">DNA-binding</keyword>
<feature type="domain" description="HRDC" evidence="21">
    <location>
        <begin position="1304"/>
        <end position="1387"/>
    </location>
</feature>
<dbReference type="SMART" id="SM00956">
    <property type="entry name" value="RQC"/>
    <property type="match status" value="1"/>
</dbReference>
<dbReference type="FunFam" id="1.10.150.80:FF:000020">
    <property type="entry name" value="RecQ family helicase MusN"/>
    <property type="match status" value="1"/>
</dbReference>
<dbReference type="PANTHER" id="PTHR13710">
    <property type="entry name" value="DNA HELICASE RECQ FAMILY MEMBER"/>
    <property type="match status" value="1"/>
</dbReference>